<dbReference type="SUPFAM" id="SSF64005">
    <property type="entry name" value="Undecaprenyl diphosphate synthase"/>
    <property type="match status" value="1"/>
</dbReference>
<protein>
    <recommendedName>
        <fullName evidence="5">ditrans,polycis-polyprenyl diphosphate synthase [(2E,6E)-farnesyldiphosphate specific]</fullName>
        <ecNumber evidence="5">2.5.1.87</ecNumber>
    </recommendedName>
</protein>
<comment type="pathway">
    <text evidence="3">Protein modification; protein glycosylation.</text>
</comment>
<evidence type="ECO:0000256" key="12">
    <source>
        <dbReference type="ARBA" id="ARBA00047353"/>
    </source>
</evidence>
<keyword evidence="6" id="KW-0808">Transferase</keyword>
<keyword evidence="11" id="KW-0472">Membrane</keyword>
<evidence type="ECO:0000313" key="14">
    <source>
        <dbReference type="Proteomes" id="UP000054359"/>
    </source>
</evidence>
<evidence type="ECO:0000256" key="6">
    <source>
        <dbReference type="ARBA" id="ARBA00022679"/>
    </source>
</evidence>
<evidence type="ECO:0000256" key="8">
    <source>
        <dbReference type="ARBA" id="ARBA00022824"/>
    </source>
</evidence>
<keyword evidence="8" id="KW-0256">Endoplasmic reticulum</keyword>
<dbReference type="GO" id="GO:0045547">
    <property type="term" value="F:ditrans,polycis-polyprenyl diphosphate synthase [(2E,6E)-farnesyl diphosphate specific] activity"/>
    <property type="evidence" value="ECO:0007669"/>
    <property type="project" value="UniProtKB-EC"/>
</dbReference>
<dbReference type="GO" id="GO:0005789">
    <property type="term" value="C:endoplasmic reticulum membrane"/>
    <property type="evidence" value="ECO:0007669"/>
    <property type="project" value="UniProtKB-SubCell"/>
</dbReference>
<keyword evidence="9" id="KW-0460">Magnesium</keyword>
<dbReference type="InterPro" id="IPR036424">
    <property type="entry name" value="UPP_synth-like_sf"/>
</dbReference>
<dbReference type="GO" id="GO:1904423">
    <property type="term" value="C:dehydrodolichyl diphosphate synthase complex"/>
    <property type="evidence" value="ECO:0007669"/>
    <property type="project" value="InterPro"/>
</dbReference>
<sequence length="257" mass="30586">MFHTCILHCIHKCIEFFFYFRLLYRDLCLFIQHYLSLLASFLPVQRCPKQVWFKKLPSHLGIILCEERISFSDISNLIVWSFCLGIHHVSIYDDTGFIKANGEKLYEETNLRKKLYLKKKCTFNMVFSDGRVPFVYNTSRKNGYTTENTYVYLLSHEDGKQQIVKATKKLCKDAKTKPEILNHFQAQNFEYYLKDVLDIPEPELIFHFGKTLGLIGYLPWHIRLSEILSYPTHHNITIEEFQKLLQRYSKCEQRFGK</sequence>
<dbReference type="EC" id="2.5.1.87" evidence="5"/>
<dbReference type="Gene3D" id="3.40.1180.10">
    <property type="entry name" value="Decaprenyl diphosphate synthase-like"/>
    <property type="match status" value="1"/>
</dbReference>
<keyword evidence="13" id="KW-0675">Receptor</keyword>
<dbReference type="STRING" id="407821.A0A087UA29"/>
<keyword evidence="7" id="KW-0812">Transmembrane</keyword>
<organism evidence="13 14">
    <name type="scientific">Stegodyphus mimosarum</name>
    <name type="common">African social velvet spider</name>
    <dbReference type="NCBI Taxonomy" id="407821"/>
    <lineage>
        <taxon>Eukaryota</taxon>
        <taxon>Metazoa</taxon>
        <taxon>Ecdysozoa</taxon>
        <taxon>Arthropoda</taxon>
        <taxon>Chelicerata</taxon>
        <taxon>Arachnida</taxon>
        <taxon>Araneae</taxon>
        <taxon>Araneomorphae</taxon>
        <taxon>Entelegynae</taxon>
        <taxon>Eresoidea</taxon>
        <taxon>Eresidae</taxon>
        <taxon>Stegodyphus</taxon>
    </lineage>
</organism>
<dbReference type="EMBL" id="KK118927">
    <property type="protein sequence ID" value="KFM74218.1"/>
    <property type="molecule type" value="Genomic_DNA"/>
</dbReference>
<evidence type="ECO:0000256" key="9">
    <source>
        <dbReference type="ARBA" id="ARBA00022842"/>
    </source>
</evidence>
<evidence type="ECO:0000256" key="4">
    <source>
        <dbReference type="ARBA" id="ARBA00005432"/>
    </source>
</evidence>
<gene>
    <name evidence="13" type="ORF">X975_01835</name>
</gene>
<dbReference type="PANTHER" id="PTHR21528:SF0">
    <property type="entry name" value="DEHYDRODOLICHYL DIPHOSPHATE SYNTHASE COMPLEX SUBUNIT NUS1"/>
    <property type="match status" value="1"/>
</dbReference>
<dbReference type="PANTHER" id="PTHR21528">
    <property type="entry name" value="DEHYDRODOLICHYL DIPHOSPHATE SYNTHASE COMPLEX SUBUNIT NUS1"/>
    <property type="match status" value="1"/>
</dbReference>
<evidence type="ECO:0000256" key="10">
    <source>
        <dbReference type="ARBA" id="ARBA00022989"/>
    </source>
</evidence>
<comment type="similarity">
    <text evidence="4">Belongs to the UPP synthase family.</text>
</comment>
<comment type="cofactor">
    <cofactor evidence="1">
        <name>Mg(2+)</name>
        <dbReference type="ChEBI" id="CHEBI:18420"/>
    </cofactor>
</comment>
<dbReference type="InterPro" id="IPR001441">
    <property type="entry name" value="UPP_synth-like"/>
</dbReference>
<dbReference type="AlphaFoldDB" id="A0A087UA29"/>
<evidence type="ECO:0000256" key="2">
    <source>
        <dbReference type="ARBA" id="ARBA00004586"/>
    </source>
</evidence>
<proteinExistence type="inferred from homology"/>
<dbReference type="UniPathway" id="UPA00378"/>
<dbReference type="Pfam" id="PF01255">
    <property type="entry name" value="Prenyltransf"/>
    <property type="match status" value="1"/>
</dbReference>
<name>A0A087UA29_STEMI</name>
<evidence type="ECO:0000256" key="3">
    <source>
        <dbReference type="ARBA" id="ARBA00004922"/>
    </source>
</evidence>
<feature type="non-terminal residue" evidence="13">
    <location>
        <position position="257"/>
    </location>
</feature>
<comment type="catalytic activity">
    <reaction evidence="12">
        <text>n isopentenyl diphosphate + (2E,6E)-farnesyl diphosphate = a di-trans,poly-cis-polyprenyl diphosphate + n diphosphate</text>
        <dbReference type="Rhea" id="RHEA:53008"/>
        <dbReference type="Rhea" id="RHEA-COMP:19494"/>
        <dbReference type="ChEBI" id="CHEBI:33019"/>
        <dbReference type="ChEBI" id="CHEBI:128769"/>
        <dbReference type="ChEBI" id="CHEBI:136960"/>
        <dbReference type="ChEBI" id="CHEBI:175763"/>
        <dbReference type="EC" id="2.5.1.87"/>
    </reaction>
</comment>
<keyword evidence="10" id="KW-1133">Transmembrane helix</keyword>
<evidence type="ECO:0000256" key="11">
    <source>
        <dbReference type="ARBA" id="ARBA00023136"/>
    </source>
</evidence>
<keyword evidence="14" id="KW-1185">Reference proteome</keyword>
<evidence type="ECO:0000256" key="5">
    <source>
        <dbReference type="ARBA" id="ARBA00012596"/>
    </source>
</evidence>
<dbReference type="OrthoDB" id="19639at2759"/>
<evidence type="ECO:0000313" key="13">
    <source>
        <dbReference type="EMBL" id="KFM74218.1"/>
    </source>
</evidence>
<reference evidence="13 14" key="1">
    <citation type="submission" date="2013-11" db="EMBL/GenBank/DDBJ databases">
        <title>Genome sequencing of Stegodyphus mimosarum.</title>
        <authorList>
            <person name="Bechsgaard J."/>
        </authorList>
    </citation>
    <scope>NUCLEOTIDE SEQUENCE [LARGE SCALE GENOMIC DNA]</scope>
</reference>
<dbReference type="Proteomes" id="UP000054359">
    <property type="component" value="Unassembled WGS sequence"/>
</dbReference>
<accession>A0A087UA29</accession>
<dbReference type="InterPro" id="IPR038887">
    <property type="entry name" value="Nus1/NgBR"/>
</dbReference>
<comment type="subcellular location">
    <subcellularLocation>
        <location evidence="2">Endoplasmic reticulum membrane</location>
    </subcellularLocation>
</comment>
<evidence type="ECO:0000256" key="7">
    <source>
        <dbReference type="ARBA" id="ARBA00022692"/>
    </source>
</evidence>
<evidence type="ECO:0000256" key="1">
    <source>
        <dbReference type="ARBA" id="ARBA00001946"/>
    </source>
</evidence>
<dbReference type="OMA" id="AWSSCAG"/>